<name>A0A0X8HTR9_9SACH</name>
<accession>A0A0X8HTR9</accession>
<dbReference type="SUPFAM" id="SSF51695">
    <property type="entry name" value="PLC-like phosphodiesterases"/>
    <property type="match status" value="1"/>
</dbReference>
<reference evidence="2 3" key="1">
    <citation type="submission" date="2016-01" db="EMBL/GenBank/DDBJ databases">
        <title>Genome sequence of the yeast Holleya sinecauda.</title>
        <authorList>
            <person name="Dietrich F.S."/>
        </authorList>
    </citation>
    <scope>NUCLEOTIDE SEQUENCE [LARGE SCALE GENOMIC DNA]</scope>
    <source>
        <strain evidence="2 3">ATCC 58844</strain>
    </source>
</reference>
<gene>
    <name evidence="2" type="ORF">AW171_hschr53317</name>
</gene>
<dbReference type="PROSITE" id="PS51704">
    <property type="entry name" value="GP_PDE"/>
    <property type="match status" value="1"/>
</dbReference>
<dbReference type="STRING" id="45286.A0A0X8HTR9"/>
<feature type="domain" description="GP-PDE" evidence="1">
    <location>
        <begin position="3"/>
        <end position="254"/>
    </location>
</feature>
<evidence type="ECO:0000259" key="1">
    <source>
        <dbReference type="PROSITE" id="PS51704"/>
    </source>
</evidence>
<dbReference type="PANTHER" id="PTHR43805">
    <property type="entry name" value="GLYCEROPHOSPHORYL DIESTER PHOSPHODIESTERASE"/>
    <property type="match status" value="1"/>
</dbReference>
<dbReference type="Pfam" id="PF03009">
    <property type="entry name" value="GDPD"/>
    <property type="match status" value="1"/>
</dbReference>
<dbReference type="RefSeq" id="XP_017988363.1">
    <property type="nucleotide sequence ID" value="XM_018132874.1"/>
</dbReference>
<dbReference type="PANTHER" id="PTHR43805:SF1">
    <property type="entry name" value="GP-PDE DOMAIN-CONTAINING PROTEIN"/>
    <property type="match status" value="1"/>
</dbReference>
<keyword evidence="3" id="KW-1185">Reference proteome</keyword>
<dbReference type="Gene3D" id="3.20.20.190">
    <property type="entry name" value="Phosphatidylinositol (PI) phosphodiesterase"/>
    <property type="match status" value="1"/>
</dbReference>
<evidence type="ECO:0000313" key="3">
    <source>
        <dbReference type="Proteomes" id="UP000243052"/>
    </source>
</evidence>
<dbReference type="Proteomes" id="UP000243052">
    <property type="component" value="Chromosome v"/>
</dbReference>
<evidence type="ECO:0000313" key="2">
    <source>
        <dbReference type="EMBL" id="AMD21367.1"/>
    </source>
</evidence>
<protein>
    <submittedName>
        <fullName evidence="2">HER088Wp</fullName>
    </submittedName>
</protein>
<sequence length="320" mass="36830">MAVKIVGHRAYKADPYCPENTLQAYDRAYEAKVDIIETDIQLTADGVVVISHDMDTARMYNEGHVISQSNWSSLKALHIKGNVDITMPSLKDSLEWLTKHDNVTLMIDIKPTNSKVIIAKAISDMMAVVNDIEYWRKRIIFGLWDVSWYEFGVVTGAFKSFRVLSIGISMKSIQEFIDYSKKLNEPVYKLYGISLHFVGTWSDTFQEKWLPILKENNLKLFLWTVNKDIDVKYVSALPVDGIVTDNPVNMRESVKKWTANPVPFSAPPAKSKEGIRFYCYLTIYKLVVRLVFSPWANYKVLRSYSIASLFMAFLRRVHFI</sequence>
<organism evidence="2 3">
    <name type="scientific">Eremothecium sinecaudum</name>
    <dbReference type="NCBI Taxonomy" id="45286"/>
    <lineage>
        <taxon>Eukaryota</taxon>
        <taxon>Fungi</taxon>
        <taxon>Dikarya</taxon>
        <taxon>Ascomycota</taxon>
        <taxon>Saccharomycotina</taxon>
        <taxon>Saccharomycetes</taxon>
        <taxon>Saccharomycetales</taxon>
        <taxon>Saccharomycetaceae</taxon>
        <taxon>Eremothecium</taxon>
    </lineage>
</organism>
<dbReference type="AlphaFoldDB" id="A0A0X8HTR9"/>
<dbReference type="GeneID" id="28724656"/>
<proteinExistence type="predicted"/>
<dbReference type="GO" id="GO:0008081">
    <property type="term" value="F:phosphoric diester hydrolase activity"/>
    <property type="evidence" value="ECO:0007669"/>
    <property type="project" value="InterPro"/>
</dbReference>
<dbReference type="InterPro" id="IPR030395">
    <property type="entry name" value="GP_PDE_dom"/>
</dbReference>
<dbReference type="EMBL" id="CP014245">
    <property type="protein sequence ID" value="AMD21367.1"/>
    <property type="molecule type" value="Genomic_DNA"/>
</dbReference>
<dbReference type="InterPro" id="IPR017946">
    <property type="entry name" value="PLC-like_Pdiesterase_TIM-brl"/>
</dbReference>
<dbReference type="GO" id="GO:0006629">
    <property type="term" value="P:lipid metabolic process"/>
    <property type="evidence" value="ECO:0007669"/>
    <property type="project" value="InterPro"/>
</dbReference>
<dbReference type="OrthoDB" id="1058301at2759"/>